<reference evidence="2" key="1">
    <citation type="submission" date="2020-01" db="EMBL/GenBank/DDBJ databases">
        <authorList>
            <person name="Fang Y."/>
            <person name="Sun R."/>
            <person name="Nie L."/>
            <person name="He J."/>
            <person name="Hao L."/>
            <person name="Wang L."/>
            <person name="Su S."/>
            <person name="Lv E."/>
            <person name="Zhang Z."/>
            <person name="Xie R."/>
            <person name="Liu H."/>
        </authorList>
    </citation>
    <scope>NUCLEOTIDE SEQUENCE [LARGE SCALE GENOMIC DNA]</scope>
    <source>
        <strain evidence="2">XCT-53</strain>
    </source>
</reference>
<sequence length="86" mass="9786">MFHTYVEASVLAADGRPKKVDIDRATFLMDKDLYAAALFAMGVARRAGQLADEDNGAQFVWTDYCRRHLEKYGQPFNPDIDPDWDS</sequence>
<gene>
    <name evidence="1" type="ORF">GWI72_12410</name>
</gene>
<dbReference type="AlphaFoldDB" id="A0A7X5F3F4"/>
<evidence type="ECO:0000313" key="1">
    <source>
        <dbReference type="EMBL" id="NBN79072.1"/>
    </source>
</evidence>
<comment type="caution">
    <text evidence="1">The sequence shown here is derived from an EMBL/GenBank/DDBJ whole genome shotgun (WGS) entry which is preliminary data.</text>
</comment>
<proteinExistence type="predicted"/>
<evidence type="ECO:0000313" key="2">
    <source>
        <dbReference type="Proteomes" id="UP000586722"/>
    </source>
</evidence>
<dbReference type="Proteomes" id="UP000586722">
    <property type="component" value="Unassembled WGS sequence"/>
</dbReference>
<keyword evidence="2" id="KW-1185">Reference proteome</keyword>
<dbReference type="EMBL" id="JAABLQ010000001">
    <property type="protein sequence ID" value="NBN79072.1"/>
    <property type="molecule type" value="Genomic_DNA"/>
</dbReference>
<organism evidence="1 2">
    <name type="scientific">Pannonibacter tanglangensis</name>
    <dbReference type="NCBI Taxonomy" id="2750084"/>
    <lineage>
        <taxon>Bacteria</taxon>
        <taxon>Pseudomonadati</taxon>
        <taxon>Pseudomonadota</taxon>
        <taxon>Alphaproteobacteria</taxon>
        <taxon>Hyphomicrobiales</taxon>
        <taxon>Stappiaceae</taxon>
        <taxon>Pannonibacter</taxon>
    </lineage>
</organism>
<accession>A0A7X5F3F4</accession>
<protein>
    <submittedName>
        <fullName evidence="1">Uncharacterized protein</fullName>
    </submittedName>
</protein>
<name>A0A7X5F3F4_9HYPH</name>
<dbReference type="RefSeq" id="WP_161676507.1">
    <property type="nucleotide sequence ID" value="NZ_JAABLP010000003.1"/>
</dbReference>